<evidence type="ECO:0000256" key="1">
    <source>
        <dbReference type="ARBA" id="ARBA00004477"/>
    </source>
</evidence>
<dbReference type="PANTHER" id="PTHR20994:SF0">
    <property type="entry name" value="ER MEMBRANE PROTEIN COMPLEX SUBUNIT 6"/>
    <property type="match status" value="1"/>
</dbReference>
<sequence>MDPNAQDSEQQQQLYYPPHIVANQSRIYSTKFLTSCFAGAAAGILGLENFRGFALFVFATLLSSALLWSRCKGLPKNHLPGGWVELVNPGQENLSSFLLAWTLFYGIVHGETIQPISPLQADGDANQVYD</sequence>
<keyword evidence="5" id="KW-0256">Endoplasmic reticulum</keyword>
<proteinExistence type="inferred from homology"/>
<dbReference type="GO" id="GO:0000045">
    <property type="term" value="P:autophagosome assembly"/>
    <property type="evidence" value="ECO:0007669"/>
    <property type="project" value="TreeGrafter"/>
</dbReference>
<dbReference type="GO" id="GO:0072546">
    <property type="term" value="C:EMC complex"/>
    <property type="evidence" value="ECO:0007669"/>
    <property type="project" value="InterPro"/>
</dbReference>
<keyword evidence="4 8" id="KW-0812">Transmembrane</keyword>
<dbReference type="Pfam" id="PF07019">
    <property type="entry name" value="EMC6"/>
    <property type="match status" value="1"/>
</dbReference>
<evidence type="ECO:0000256" key="7">
    <source>
        <dbReference type="ARBA" id="ARBA00023136"/>
    </source>
</evidence>
<keyword evidence="6 8" id="KW-1133">Transmembrane helix</keyword>
<evidence type="ECO:0000313" key="9">
    <source>
        <dbReference type="EMBL" id="KAF9783002.1"/>
    </source>
</evidence>
<gene>
    <name evidence="9" type="ORF">BJ322DRAFT_1110879</name>
</gene>
<evidence type="ECO:0000256" key="2">
    <source>
        <dbReference type="ARBA" id="ARBA00009436"/>
    </source>
</evidence>
<dbReference type="EMBL" id="WIUZ02000011">
    <property type="protein sequence ID" value="KAF9783002.1"/>
    <property type="molecule type" value="Genomic_DNA"/>
</dbReference>
<dbReference type="GO" id="GO:0034975">
    <property type="term" value="P:protein folding in endoplasmic reticulum"/>
    <property type="evidence" value="ECO:0007669"/>
    <property type="project" value="TreeGrafter"/>
</dbReference>
<evidence type="ECO:0000256" key="8">
    <source>
        <dbReference type="SAM" id="Phobius"/>
    </source>
</evidence>
<keyword evidence="7 8" id="KW-0472">Membrane</keyword>
<keyword evidence="10" id="KW-1185">Reference proteome</keyword>
<protein>
    <recommendedName>
        <fullName evidence="3">ER membrane protein complex subunit 6</fullName>
    </recommendedName>
</protein>
<dbReference type="AlphaFoldDB" id="A0A9P6L545"/>
<comment type="similarity">
    <text evidence="2">Belongs to the EMC6 family.</text>
</comment>
<dbReference type="InterPro" id="IPR008504">
    <property type="entry name" value="Emc6"/>
</dbReference>
<evidence type="ECO:0000256" key="6">
    <source>
        <dbReference type="ARBA" id="ARBA00022989"/>
    </source>
</evidence>
<dbReference type="InterPro" id="IPR029008">
    <property type="entry name" value="EMC6-like"/>
</dbReference>
<name>A0A9P6L545_9AGAM</name>
<dbReference type="OrthoDB" id="16510at2759"/>
<accession>A0A9P6L545</accession>
<dbReference type="PANTHER" id="PTHR20994">
    <property type="entry name" value="ER MEMBRANE PROTEIN COMPLEX SUBUNIT 6"/>
    <property type="match status" value="1"/>
</dbReference>
<evidence type="ECO:0000256" key="4">
    <source>
        <dbReference type="ARBA" id="ARBA00022692"/>
    </source>
</evidence>
<evidence type="ECO:0000256" key="5">
    <source>
        <dbReference type="ARBA" id="ARBA00022824"/>
    </source>
</evidence>
<feature type="transmembrane region" description="Helical" evidence="8">
    <location>
        <begin position="50"/>
        <end position="68"/>
    </location>
</feature>
<comment type="caution">
    <text evidence="9">The sequence shown here is derived from an EMBL/GenBank/DDBJ whole genome shotgun (WGS) entry which is preliminary data.</text>
</comment>
<reference evidence="9" key="1">
    <citation type="journal article" date="2020" name="Nat. Commun.">
        <title>Large-scale genome sequencing of mycorrhizal fungi provides insights into the early evolution of symbiotic traits.</title>
        <authorList>
            <person name="Miyauchi S."/>
            <person name="Kiss E."/>
            <person name="Kuo A."/>
            <person name="Drula E."/>
            <person name="Kohler A."/>
            <person name="Sanchez-Garcia M."/>
            <person name="Morin E."/>
            <person name="Andreopoulos B."/>
            <person name="Barry K.W."/>
            <person name="Bonito G."/>
            <person name="Buee M."/>
            <person name="Carver A."/>
            <person name="Chen C."/>
            <person name="Cichocki N."/>
            <person name="Clum A."/>
            <person name="Culley D."/>
            <person name="Crous P.W."/>
            <person name="Fauchery L."/>
            <person name="Girlanda M."/>
            <person name="Hayes R.D."/>
            <person name="Keri Z."/>
            <person name="LaButti K."/>
            <person name="Lipzen A."/>
            <person name="Lombard V."/>
            <person name="Magnuson J."/>
            <person name="Maillard F."/>
            <person name="Murat C."/>
            <person name="Nolan M."/>
            <person name="Ohm R.A."/>
            <person name="Pangilinan J."/>
            <person name="Pereira M.F."/>
            <person name="Perotto S."/>
            <person name="Peter M."/>
            <person name="Pfister S."/>
            <person name="Riley R."/>
            <person name="Sitrit Y."/>
            <person name="Stielow J.B."/>
            <person name="Szollosi G."/>
            <person name="Zifcakova L."/>
            <person name="Stursova M."/>
            <person name="Spatafora J.W."/>
            <person name="Tedersoo L."/>
            <person name="Vaario L.M."/>
            <person name="Yamada A."/>
            <person name="Yan M."/>
            <person name="Wang P."/>
            <person name="Xu J."/>
            <person name="Bruns T."/>
            <person name="Baldrian P."/>
            <person name="Vilgalys R."/>
            <person name="Dunand C."/>
            <person name="Henrissat B."/>
            <person name="Grigoriev I.V."/>
            <person name="Hibbett D."/>
            <person name="Nagy L.G."/>
            <person name="Martin F.M."/>
        </authorList>
    </citation>
    <scope>NUCLEOTIDE SEQUENCE</scope>
    <source>
        <strain evidence="9">UH-Tt-Lm1</strain>
    </source>
</reference>
<dbReference type="Proteomes" id="UP000736335">
    <property type="component" value="Unassembled WGS sequence"/>
</dbReference>
<comment type="subcellular location">
    <subcellularLocation>
        <location evidence="1">Endoplasmic reticulum membrane</location>
        <topology evidence="1">Multi-pass membrane protein</topology>
    </subcellularLocation>
</comment>
<reference evidence="9" key="2">
    <citation type="submission" date="2020-11" db="EMBL/GenBank/DDBJ databases">
        <authorList>
            <consortium name="DOE Joint Genome Institute"/>
            <person name="Kuo A."/>
            <person name="Miyauchi S."/>
            <person name="Kiss E."/>
            <person name="Drula E."/>
            <person name="Kohler A."/>
            <person name="Sanchez-Garcia M."/>
            <person name="Andreopoulos B."/>
            <person name="Barry K.W."/>
            <person name="Bonito G."/>
            <person name="Buee M."/>
            <person name="Carver A."/>
            <person name="Chen C."/>
            <person name="Cichocki N."/>
            <person name="Clum A."/>
            <person name="Culley D."/>
            <person name="Crous P.W."/>
            <person name="Fauchery L."/>
            <person name="Girlanda M."/>
            <person name="Hayes R."/>
            <person name="Keri Z."/>
            <person name="Labutti K."/>
            <person name="Lipzen A."/>
            <person name="Lombard V."/>
            <person name="Magnuson J."/>
            <person name="Maillard F."/>
            <person name="Morin E."/>
            <person name="Murat C."/>
            <person name="Nolan M."/>
            <person name="Ohm R."/>
            <person name="Pangilinan J."/>
            <person name="Pereira M."/>
            <person name="Perotto S."/>
            <person name="Peter M."/>
            <person name="Riley R."/>
            <person name="Sitrit Y."/>
            <person name="Stielow B."/>
            <person name="Szollosi G."/>
            <person name="Zifcakova L."/>
            <person name="Stursova M."/>
            <person name="Spatafora J.W."/>
            <person name="Tedersoo L."/>
            <person name="Vaario L.-M."/>
            <person name="Yamada A."/>
            <person name="Yan M."/>
            <person name="Wang P."/>
            <person name="Xu J."/>
            <person name="Bruns T."/>
            <person name="Baldrian P."/>
            <person name="Vilgalys R."/>
            <person name="Henrissat B."/>
            <person name="Grigoriev I.V."/>
            <person name="Hibbett D."/>
            <person name="Nagy L.G."/>
            <person name="Martin F.M."/>
        </authorList>
    </citation>
    <scope>NUCLEOTIDE SEQUENCE</scope>
    <source>
        <strain evidence="9">UH-Tt-Lm1</strain>
    </source>
</reference>
<evidence type="ECO:0000313" key="10">
    <source>
        <dbReference type="Proteomes" id="UP000736335"/>
    </source>
</evidence>
<organism evidence="9 10">
    <name type="scientific">Thelephora terrestris</name>
    <dbReference type="NCBI Taxonomy" id="56493"/>
    <lineage>
        <taxon>Eukaryota</taxon>
        <taxon>Fungi</taxon>
        <taxon>Dikarya</taxon>
        <taxon>Basidiomycota</taxon>
        <taxon>Agaricomycotina</taxon>
        <taxon>Agaricomycetes</taxon>
        <taxon>Thelephorales</taxon>
        <taxon>Thelephoraceae</taxon>
        <taxon>Thelephora</taxon>
    </lineage>
</organism>
<evidence type="ECO:0000256" key="3">
    <source>
        <dbReference type="ARBA" id="ARBA00020827"/>
    </source>
</evidence>